<feature type="domain" description="Methyltransferase small" evidence="6">
    <location>
        <begin position="110"/>
        <end position="207"/>
    </location>
</feature>
<accession>A0NNX0</accession>
<dbReference type="PROSITE" id="PS00092">
    <property type="entry name" value="N6_MTASE"/>
    <property type="match status" value="1"/>
</dbReference>
<dbReference type="GO" id="GO:0032259">
    <property type="term" value="P:methylation"/>
    <property type="evidence" value="ECO:0007669"/>
    <property type="project" value="UniProtKB-KW"/>
</dbReference>
<evidence type="ECO:0000256" key="3">
    <source>
        <dbReference type="ARBA" id="ARBA00022691"/>
    </source>
</evidence>
<evidence type="ECO:0000259" key="7">
    <source>
        <dbReference type="Pfam" id="PF17827"/>
    </source>
</evidence>
<feature type="binding site" evidence="5">
    <location>
        <begin position="120"/>
        <end position="124"/>
    </location>
    <ligand>
        <name>S-adenosyl-L-methionine</name>
        <dbReference type="ChEBI" id="CHEBI:59789"/>
    </ligand>
</feature>
<comment type="similarity">
    <text evidence="5">Belongs to the protein N5-glutamine methyltransferase family. PrmC subfamily.</text>
</comment>
<feature type="binding site" evidence="5">
    <location>
        <begin position="188"/>
        <end position="191"/>
    </location>
    <ligand>
        <name>substrate</name>
    </ligand>
</feature>
<dbReference type="NCBIfam" id="TIGR00536">
    <property type="entry name" value="hemK_fam"/>
    <property type="match status" value="1"/>
</dbReference>
<dbReference type="GeneID" id="68845273"/>
<dbReference type="AlphaFoldDB" id="A0NNX0"/>
<dbReference type="eggNOG" id="COG2890">
    <property type="taxonomic scope" value="Bacteria"/>
</dbReference>
<reference evidence="8 9" key="1">
    <citation type="submission" date="2006-05" db="EMBL/GenBank/DDBJ databases">
        <authorList>
            <person name="King G."/>
            <person name="Ferriera S."/>
            <person name="Johnson J."/>
            <person name="Kravitz S."/>
            <person name="Beeson K."/>
            <person name="Sutton G."/>
            <person name="Rogers Y.-H."/>
            <person name="Friedman R."/>
            <person name="Frazier M."/>
            <person name="Venter J.C."/>
        </authorList>
    </citation>
    <scope>NUCLEOTIDE SEQUENCE [LARGE SCALE GENOMIC DNA]</scope>
    <source>
        <strain evidence="9">ATCC 25650 / DSM 13394 / JCM 20685 / NBRC 16684 / NCIMB 2208 / IAM 12614 / B1</strain>
    </source>
</reference>
<organism evidence="8 9">
    <name type="scientific">Roseibium aggregatum (strain ATCC 25650 / DSM 13394 / JCM 20685 / NBRC 16684 / NCIMB 2208 / IAM 12614 / B1)</name>
    <name type="common">Stappia aggregata</name>
    <dbReference type="NCBI Taxonomy" id="384765"/>
    <lineage>
        <taxon>Bacteria</taxon>
        <taxon>Pseudomonadati</taxon>
        <taxon>Pseudomonadota</taxon>
        <taxon>Alphaproteobacteria</taxon>
        <taxon>Hyphomicrobiales</taxon>
        <taxon>Stappiaceae</taxon>
        <taxon>Roseibium</taxon>
    </lineage>
</organism>
<dbReference type="InterPro" id="IPR029063">
    <property type="entry name" value="SAM-dependent_MTases_sf"/>
</dbReference>
<dbReference type="GO" id="GO:0102559">
    <property type="term" value="F:peptide chain release factor N(5)-glutamine methyltransferase activity"/>
    <property type="evidence" value="ECO:0007669"/>
    <property type="project" value="UniProtKB-EC"/>
</dbReference>
<dbReference type="SUPFAM" id="SSF53335">
    <property type="entry name" value="S-adenosyl-L-methionine-dependent methyltransferases"/>
    <property type="match status" value="1"/>
</dbReference>
<feature type="binding site" evidence="5">
    <location>
        <position position="188"/>
    </location>
    <ligand>
        <name>S-adenosyl-L-methionine</name>
        <dbReference type="ChEBI" id="CHEBI:59789"/>
    </ligand>
</feature>
<dbReference type="InterPro" id="IPR007848">
    <property type="entry name" value="Small_mtfrase_dom"/>
</dbReference>
<feature type="binding site" evidence="5">
    <location>
        <position position="143"/>
    </location>
    <ligand>
        <name>S-adenosyl-L-methionine</name>
        <dbReference type="ChEBI" id="CHEBI:59789"/>
    </ligand>
</feature>
<keyword evidence="1 5" id="KW-0489">Methyltransferase</keyword>
<evidence type="ECO:0000256" key="2">
    <source>
        <dbReference type="ARBA" id="ARBA00022679"/>
    </source>
</evidence>
<comment type="caution">
    <text evidence="8">The sequence shown here is derived from an EMBL/GenBank/DDBJ whole genome shotgun (WGS) entry which is preliminary data.</text>
</comment>
<dbReference type="InterPro" id="IPR019874">
    <property type="entry name" value="RF_methyltr_PrmC"/>
</dbReference>
<dbReference type="CDD" id="cd02440">
    <property type="entry name" value="AdoMet_MTases"/>
    <property type="match status" value="1"/>
</dbReference>
<comment type="caution">
    <text evidence="5">Lacks conserved residue(s) required for the propagation of feature annotation.</text>
</comment>
<dbReference type="Pfam" id="PF17827">
    <property type="entry name" value="PrmC_N"/>
    <property type="match status" value="1"/>
</dbReference>
<evidence type="ECO:0000259" key="6">
    <source>
        <dbReference type="Pfam" id="PF05175"/>
    </source>
</evidence>
<dbReference type="Gene3D" id="3.40.50.150">
    <property type="entry name" value="Vaccinia Virus protein VP39"/>
    <property type="match status" value="1"/>
</dbReference>
<keyword evidence="2 5" id="KW-0808">Transferase</keyword>
<name>A0NNX0_ROSAI</name>
<dbReference type="InterPro" id="IPR004556">
    <property type="entry name" value="HemK-like"/>
</dbReference>
<evidence type="ECO:0000313" key="8">
    <source>
        <dbReference type="EMBL" id="EAV45851.1"/>
    </source>
</evidence>
<dbReference type="Pfam" id="PF05175">
    <property type="entry name" value="MTS"/>
    <property type="match status" value="1"/>
</dbReference>
<dbReference type="EMBL" id="AAUW01000002">
    <property type="protein sequence ID" value="EAV45851.1"/>
    <property type="molecule type" value="Genomic_DNA"/>
</dbReference>
<protein>
    <recommendedName>
        <fullName evidence="5">Release factor glutamine methyltransferase</fullName>
        <shortName evidence="5">RF MTase</shortName>
        <ecNumber evidence="5">2.1.1.297</ecNumber>
    </recommendedName>
    <alternativeName>
        <fullName evidence="5">N5-glutamine methyltransferase PrmC</fullName>
    </alternativeName>
    <alternativeName>
        <fullName evidence="5">Protein-(glutamine-N5) MTase PrmC</fullName>
    </alternativeName>
    <alternativeName>
        <fullName evidence="5">Protein-glutamine N-methyltransferase PrmC</fullName>
    </alternativeName>
</protein>
<dbReference type="EC" id="2.1.1.297" evidence="5"/>
<dbReference type="InterPro" id="IPR040758">
    <property type="entry name" value="PrmC_N"/>
</dbReference>
<evidence type="ECO:0000313" key="9">
    <source>
        <dbReference type="Proteomes" id="UP000004848"/>
    </source>
</evidence>
<dbReference type="InterPro" id="IPR002052">
    <property type="entry name" value="DNA_methylase_N6_adenine_CS"/>
</dbReference>
<feature type="domain" description="Release factor glutamine methyltransferase N-terminal" evidence="7">
    <location>
        <begin position="5"/>
        <end position="75"/>
    </location>
</feature>
<dbReference type="InterPro" id="IPR050320">
    <property type="entry name" value="N5-glutamine_MTase"/>
</dbReference>
<sequence length="282" mass="30695">MTIGQLYRSVRDRFRLAGLPTPDLDARLLVSAALGLPLSDLVFREHEEAAPEAAGLAEAYAQKRLEGMPVGRILGEREFYGRRFLLNPATLEPRPDTETLIDAVLERCTADEAPVMCDIGTGTGAIAVTLLAELPRSRMIAVDLSEQALECAASNAALHGVGDRLLTVRADYTSALRPEGGFDWVVSNPPYIRTAVLAELSREVIQHDPKLALDGGEDGLTAYVRILTDAEKLLRPGGRIALEIGFDQGADLKKQLRHHGFVEIEIIKDLSGNDRVVAARRP</sequence>
<evidence type="ECO:0000256" key="5">
    <source>
        <dbReference type="HAMAP-Rule" id="MF_02126"/>
    </source>
</evidence>
<dbReference type="PANTHER" id="PTHR18895:SF74">
    <property type="entry name" value="MTRF1L RELEASE FACTOR GLUTAMINE METHYLTRANSFERASE"/>
    <property type="match status" value="1"/>
</dbReference>
<comment type="catalytic activity">
    <reaction evidence="4 5">
        <text>L-glutaminyl-[peptide chain release factor] + S-adenosyl-L-methionine = N(5)-methyl-L-glutaminyl-[peptide chain release factor] + S-adenosyl-L-homocysteine + H(+)</text>
        <dbReference type="Rhea" id="RHEA:42896"/>
        <dbReference type="Rhea" id="RHEA-COMP:10271"/>
        <dbReference type="Rhea" id="RHEA-COMP:10272"/>
        <dbReference type="ChEBI" id="CHEBI:15378"/>
        <dbReference type="ChEBI" id="CHEBI:30011"/>
        <dbReference type="ChEBI" id="CHEBI:57856"/>
        <dbReference type="ChEBI" id="CHEBI:59789"/>
        <dbReference type="ChEBI" id="CHEBI:61891"/>
        <dbReference type="EC" id="2.1.1.297"/>
    </reaction>
</comment>
<dbReference type="RefSeq" id="WP_006932381.1">
    <property type="nucleotide sequence ID" value="NZ_AAUW01000002.1"/>
</dbReference>
<dbReference type="GO" id="GO:0003676">
    <property type="term" value="F:nucleic acid binding"/>
    <property type="evidence" value="ECO:0007669"/>
    <property type="project" value="InterPro"/>
</dbReference>
<proteinExistence type="inferred from homology"/>
<dbReference type="NCBIfam" id="TIGR03534">
    <property type="entry name" value="RF_mod_PrmC"/>
    <property type="match status" value="1"/>
</dbReference>
<dbReference type="Proteomes" id="UP000004848">
    <property type="component" value="Unassembled WGS sequence"/>
</dbReference>
<keyword evidence="3 5" id="KW-0949">S-adenosyl-L-methionine</keyword>
<dbReference type="OrthoDB" id="9800643at2"/>
<gene>
    <name evidence="5" type="primary">prmC</name>
    <name evidence="8" type="ORF">SIAM614_24567</name>
</gene>
<comment type="function">
    <text evidence="5">Methylates the class 1 translation termination release factors RF1/PrfA and RF2/PrfB on the glutamine residue of the universally conserved GGQ motif.</text>
</comment>
<evidence type="ECO:0000256" key="1">
    <source>
        <dbReference type="ARBA" id="ARBA00022603"/>
    </source>
</evidence>
<dbReference type="Gene3D" id="1.10.8.10">
    <property type="entry name" value="DNA helicase RuvA subunit, C-terminal domain"/>
    <property type="match status" value="1"/>
</dbReference>
<dbReference type="HAMAP" id="MF_02126">
    <property type="entry name" value="RF_methyltr_PrmC"/>
    <property type="match status" value="1"/>
</dbReference>
<evidence type="ECO:0000256" key="4">
    <source>
        <dbReference type="ARBA" id="ARBA00048391"/>
    </source>
</evidence>
<dbReference type="PANTHER" id="PTHR18895">
    <property type="entry name" value="HEMK METHYLTRANSFERASE"/>
    <property type="match status" value="1"/>
</dbReference>